<reference evidence="8" key="1">
    <citation type="submission" date="2023-08" db="EMBL/GenBank/DDBJ databases">
        <title>Rhodospirillaceae gen. nov., a novel taxon isolated from the Yangtze River Yuezi River estuary sludge.</title>
        <authorList>
            <person name="Ruan L."/>
        </authorList>
    </citation>
    <scope>NUCLEOTIDE SEQUENCE [LARGE SCALE GENOMIC DNA]</scope>
    <source>
        <strain evidence="8">R-7</strain>
    </source>
</reference>
<dbReference type="Proteomes" id="UP001230156">
    <property type="component" value="Unassembled WGS sequence"/>
</dbReference>
<gene>
    <name evidence="7" type="ORF">Q8A70_01565</name>
</gene>
<dbReference type="InterPro" id="IPR000700">
    <property type="entry name" value="PAS-assoc_C"/>
</dbReference>
<dbReference type="InterPro" id="IPR001633">
    <property type="entry name" value="EAL_dom"/>
</dbReference>
<dbReference type="CDD" id="cd17574">
    <property type="entry name" value="REC_OmpR"/>
    <property type="match status" value="1"/>
</dbReference>
<dbReference type="SMART" id="SM00267">
    <property type="entry name" value="GGDEF"/>
    <property type="match status" value="1"/>
</dbReference>
<dbReference type="SUPFAM" id="SSF55073">
    <property type="entry name" value="Nucleotide cyclase"/>
    <property type="match status" value="1"/>
</dbReference>
<dbReference type="CDD" id="cd01949">
    <property type="entry name" value="GGDEF"/>
    <property type="match status" value="1"/>
</dbReference>
<dbReference type="SMART" id="SM00448">
    <property type="entry name" value="REC"/>
    <property type="match status" value="1"/>
</dbReference>
<evidence type="ECO:0000259" key="3">
    <source>
        <dbReference type="PROSITE" id="PS50112"/>
    </source>
</evidence>
<feature type="domain" description="EAL" evidence="5">
    <location>
        <begin position="433"/>
        <end position="688"/>
    </location>
</feature>
<dbReference type="Gene3D" id="3.30.70.270">
    <property type="match status" value="1"/>
</dbReference>
<evidence type="ECO:0000259" key="4">
    <source>
        <dbReference type="PROSITE" id="PS50113"/>
    </source>
</evidence>
<organism evidence="7 8">
    <name type="scientific">Dongia sedimenti</name>
    <dbReference type="NCBI Taxonomy" id="3064282"/>
    <lineage>
        <taxon>Bacteria</taxon>
        <taxon>Pseudomonadati</taxon>
        <taxon>Pseudomonadota</taxon>
        <taxon>Alphaproteobacteria</taxon>
        <taxon>Rhodospirillales</taxon>
        <taxon>Dongiaceae</taxon>
        <taxon>Dongia</taxon>
    </lineage>
</organism>
<dbReference type="InterPro" id="IPR050706">
    <property type="entry name" value="Cyclic-di-GMP_PDE-like"/>
</dbReference>
<dbReference type="PROSITE" id="PS50112">
    <property type="entry name" value="PAS"/>
    <property type="match status" value="1"/>
</dbReference>
<dbReference type="PROSITE" id="PS50110">
    <property type="entry name" value="RESPONSE_REGULATORY"/>
    <property type="match status" value="1"/>
</dbReference>
<dbReference type="Gene3D" id="3.30.450.20">
    <property type="entry name" value="PAS domain"/>
    <property type="match status" value="1"/>
</dbReference>
<dbReference type="InterPro" id="IPR035919">
    <property type="entry name" value="EAL_sf"/>
</dbReference>
<name>A0ABU0YF48_9PROT</name>
<dbReference type="PROSITE" id="PS50887">
    <property type="entry name" value="GGDEF"/>
    <property type="match status" value="1"/>
</dbReference>
<dbReference type="Pfam" id="PF00563">
    <property type="entry name" value="EAL"/>
    <property type="match status" value="1"/>
</dbReference>
<evidence type="ECO:0000259" key="2">
    <source>
        <dbReference type="PROSITE" id="PS50110"/>
    </source>
</evidence>
<dbReference type="RefSeq" id="WP_379953707.1">
    <property type="nucleotide sequence ID" value="NZ_JAUYVI010000001.1"/>
</dbReference>
<dbReference type="InterPro" id="IPR035965">
    <property type="entry name" value="PAS-like_dom_sf"/>
</dbReference>
<dbReference type="PROSITE" id="PS50113">
    <property type="entry name" value="PAC"/>
    <property type="match status" value="1"/>
</dbReference>
<keyword evidence="8" id="KW-1185">Reference proteome</keyword>
<dbReference type="SMART" id="SM00091">
    <property type="entry name" value="PAS"/>
    <property type="match status" value="1"/>
</dbReference>
<dbReference type="InterPro" id="IPR013655">
    <property type="entry name" value="PAS_fold_3"/>
</dbReference>
<dbReference type="SUPFAM" id="SSF141868">
    <property type="entry name" value="EAL domain-like"/>
    <property type="match status" value="1"/>
</dbReference>
<dbReference type="Gene3D" id="3.40.50.2300">
    <property type="match status" value="1"/>
</dbReference>
<dbReference type="InterPro" id="IPR001789">
    <property type="entry name" value="Sig_transdc_resp-reg_receiver"/>
</dbReference>
<keyword evidence="1" id="KW-0597">Phosphoprotein</keyword>
<evidence type="ECO:0000313" key="8">
    <source>
        <dbReference type="Proteomes" id="UP001230156"/>
    </source>
</evidence>
<dbReference type="Pfam" id="PF00990">
    <property type="entry name" value="GGDEF"/>
    <property type="match status" value="1"/>
</dbReference>
<dbReference type="SUPFAM" id="SSF55785">
    <property type="entry name" value="PYP-like sensor domain (PAS domain)"/>
    <property type="match status" value="1"/>
</dbReference>
<dbReference type="EMBL" id="JAUYVI010000001">
    <property type="protein sequence ID" value="MDQ7246329.1"/>
    <property type="molecule type" value="Genomic_DNA"/>
</dbReference>
<proteinExistence type="predicted"/>
<dbReference type="InterPro" id="IPR011006">
    <property type="entry name" value="CheY-like_superfamily"/>
</dbReference>
<dbReference type="SMART" id="SM00086">
    <property type="entry name" value="PAC"/>
    <property type="match status" value="1"/>
</dbReference>
<dbReference type="PROSITE" id="PS50883">
    <property type="entry name" value="EAL"/>
    <property type="match status" value="1"/>
</dbReference>
<accession>A0ABU0YF48</accession>
<dbReference type="NCBIfam" id="TIGR00229">
    <property type="entry name" value="sensory_box"/>
    <property type="match status" value="1"/>
</dbReference>
<evidence type="ECO:0000256" key="1">
    <source>
        <dbReference type="PROSITE-ProRule" id="PRU00169"/>
    </source>
</evidence>
<comment type="caution">
    <text evidence="7">The sequence shown here is derived from an EMBL/GenBank/DDBJ whole genome shotgun (WGS) entry which is preliminary data.</text>
</comment>
<dbReference type="CDD" id="cd01948">
    <property type="entry name" value="EAL"/>
    <property type="match status" value="1"/>
</dbReference>
<sequence>MSIAHILCVDDDIAGLTQLGQQLRQAGYTVTAAASGQAALDLLDAQRFDLVMLDLGMPEMSGLEVLYRVRKSIRPEDLPIIMMAEPGEDDLVAGALNDGADDYVSKPLHLPVAMARIRSHLARCAAIAANKSEQERFALAVAGSSDGIWDWIIKTDQLYFSPRCLELLGLDHDSVLDTMDNWVELLHRDDADAFQLALRNHLEGISLAFQMECRIQHANMTYRWFLVRGTSLRNEYGKAWRVAGSISDISERKLTDAMTGLPNRIVLYDRINQSIIKTKRRERGAGGAPASSFGIILLQIDRYETMREAYGQAFCDLVQKAVAQRLIGTLRTTDTLTIMSENTMCVLVDVMRDDTDLVRVANRVRKAAEEPITMGEESVMLTLSIGMAQAQPHHEIADELIKDATAALNKARDEGGGQEVVFDPEMQRRARDRLRIEADLHQALRRDELLVLYQPIVDLNSGDLAGFEALVRWHHPTRGMVSPMDFIPIAEETGLIVPIGTWVLQQSCRQARAWLDAGANPEIFVSVNVSSRQLDGPSLPDIVRAALETNRLEPQRLKLEITESAVMRDFEVTLGLLNRLRASGAGLSLDDFGTGYSSLSLLKRLPIDTLKVDRSFVSSMGVDSAGVRMVEAILQLARLFRLKVVAEGIERNEEAELLRALSCEYGQGWLFGKPLTPDACMERLLAKTDKAVAN</sequence>
<dbReference type="Gene3D" id="3.20.20.450">
    <property type="entry name" value="EAL domain"/>
    <property type="match status" value="1"/>
</dbReference>
<dbReference type="SMART" id="SM00052">
    <property type="entry name" value="EAL"/>
    <property type="match status" value="1"/>
</dbReference>
<evidence type="ECO:0000313" key="7">
    <source>
        <dbReference type="EMBL" id="MDQ7246329.1"/>
    </source>
</evidence>
<dbReference type="PANTHER" id="PTHR33121:SF70">
    <property type="entry name" value="SIGNALING PROTEIN YKOW"/>
    <property type="match status" value="1"/>
</dbReference>
<dbReference type="PANTHER" id="PTHR33121">
    <property type="entry name" value="CYCLIC DI-GMP PHOSPHODIESTERASE PDEF"/>
    <property type="match status" value="1"/>
</dbReference>
<feature type="domain" description="Response regulatory" evidence="2">
    <location>
        <begin position="5"/>
        <end position="121"/>
    </location>
</feature>
<feature type="modified residue" description="4-aspartylphosphate" evidence="1">
    <location>
        <position position="54"/>
    </location>
</feature>
<dbReference type="InterPro" id="IPR000014">
    <property type="entry name" value="PAS"/>
</dbReference>
<dbReference type="InterPro" id="IPR000160">
    <property type="entry name" value="GGDEF_dom"/>
</dbReference>
<feature type="domain" description="GGDEF" evidence="6">
    <location>
        <begin position="291"/>
        <end position="424"/>
    </location>
</feature>
<dbReference type="InterPro" id="IPR001610">
    <property type="entry name" value="PAC"/>
</dbReference>
<dbReference type="Pfam" id="PF00072">
    <property type="entry name" value="Response_reg"/>
    <property type="match status" value="1"/>
</dbReference>
<feature type="domain" description="PAC" evidence="4">
    <location>
        <begin position="209"/>
        <end position="261"/>
    </location>
</feature>
<evidence type="ECO:0000259" key="6">
    <source>
        <dbReference type="PROSITE" id="PS50887"/>
    </source>
</evidence>
<feature type="domain" description="PAS" evidence="3">
    <location>
        <begin position="133"/>
        <end position="205"/>
    </location>
</feature>
<dbReference type="NCBIfam" id="TIGR00254">
    <property type="entry name" value="GGDEF"/>
    <property type="match status" value="1"/>
</dbReference>
<dbReference type="CDD" id="cd00130">
    <property type="entry name" value="PAS"/>
    <property type="match status" value="1"/>
</dbReference>
<dbReference type="InterPro" id="IPR043128">
    <property type="entry name" value="Rev_trsase/Diguanyl_cyclase"/>
</dbReference>
<evidence type="ECO:0000259" key="5">
    <source>
        <dbReference type="PROSITE" id="PS50883"/>
    </source>
</evidence>
<dbReference type="SUPFAM" id="SSF52172">
    <property type="entry name" value="CheY-like"/>
    <property type="match status" value="1"/>
</dbReference>
<dbReference type="Pfam" id="PF08447">
    <property type="entry name" value="PAS_3"/>
    <property type="match status" value="1"/>
</dbReference>
<protein>
    <submittedName>
        <fullName evidence="7">EAL domain-containing protein</fullName>
    </submittedName>
</protein>
<dbReference type="InterPro" id="IPR029787">
    <property type="entry name" value="Nucleotide_cyclase"/>
</dbReference>